<dbReference type="SMART" id="SM00267">
    <property type="entry name" value="GGDEF"/>
    <property type="match status" value="1"/>
</dbReference>
<dbReference type="PANTHER" id="PTHR44757">
    <property type="entry name" value="DIGUANYLATE CYCLASE DGCP"/>
    <property type="match status" value="1"/>
</dbReference>
<evidence type="ECO:0000259" key="4">
    <source>
        <dbReference type="PROSITE" id="PS50887"/>
    </source>
</evidence>
<reference evidence="5 6" key="1">
    <citation type="submission" date="2023-10" db="EMBL/GenBank/DDBJ databases">
        <title>Characteristics and mechanism of a salt-tolerant marine origin heterotrophic nitrifying- aerobic denitrifying bacteria Marinobacter xestospongiae HN1.</title>
        <authorList>
            <person name="Qi R."/>
        </authorList>
    </citation>
    <scope>NUCLEOTIDE SEQUENCE [LARGE SCALE GENOMIC DNA]</scope>
    <source>
        <strain evidence="5 6">HN1</strain>
    </source>
</reference>
<dbReference type="Proteomes" id="UP001269819">
    <property type="component" value="Unassembled WGS sequence"/>
</dbReference>
<dbReference type="Pfam" id="PF00990">
    <property type="entry name" value="GGDEF"/>
    <property type="match status" value="1"/>
</dbReference>
<dbReference type="PROSITE" id="PS50883">
    <property type="entry name" value="EAL"/>
    <property type="match status" value="1"/>
</dbReference>
<dbReference type="PROSITE" id="PS50112">
    <property type="entry name" value="PAS"/>
    <property type="match status" value="2"/>
</dbReference>
<dbReference type="RefSeq" id="WP_316973044.1">
    <property type="nucleotide sequence ID" value="NZ_JAWIIJ010000003.1"/>
</dbReference>
<dbReference type="InterPro" id="IPR000160">
    <property type="entry name" value="GGDEF_dom"/>
</dbReference>
<dbReference type="CDD" id="cd01948">
    <property type="entry name" value="EAL"/>
    <property type="match status" value="1"/>
</dbReference>
<dbReference type="SUPFAM" id="SSF141868">
    <property type="entry name" value="EAL domain-like"/>
    <property type="match status" value="1"/>
</dbReference>
<dbReference type="PANTHER" id="PTHR44757:SF2">
    <property type="entry name" value="BIOFILM ARCHITECTURE MAINTENANCE PROTEIN MBAA"/>
    <property type="match status" value="1"/>
</dbReference>
<dbReference type="InterPro" id="IPR029787">
    <property type="entry name" value="Nucleotide_cyclase"/>
</dbReference>
<name>A0ABU3VVE2_9GAMM</name>
<gene>
    <name evidence="5" type="ORF">RYS15_06045</name>
</gene>
<dbReference type="InterPro" id="IPR001610">
    <property type="entry name" value="PAC"/>
</dbReference>
<dbReference type="PROSITE" id="PS50887">
    <property type="entry name" value="GGDEF"/>
    <property type="match status" value="1"/>
</dbReference>
<dbReference type="Gene3D" id="3.30.450.20">
    <property type="entry name" value="PAS domain"/>
    <property type="match status" value="2"/>
</dbReference>
<dbReference type="InterPro" id="IPR035919">
    <property type="entry name" value="EAL_sf"/>
</dbReference>
<dbReference type="EMBL" id="JAWIIJ010000003">
    <property type="protein sequence ID" value="MDV2078236.1"/>
    <property type="molecule type" value="Genomic_DNA"/>
</dbReference>
<accession>A0ABU3VVE2</accession>
<dbReference type="CDD" id="cd00130">
    <property type="entry name" value="PAS"/>
    <property type="match status" value="2"/>
</dbReference>
<dbReference type="InterPro" id="IPR000700">
    <property type="entry name" value="PAS-assoc_C"/>
</dbReference>
<dbReference type="SMART" id="SM00052">
    <property type="entry name" value="EAL"/>
    <property type="match status" value="1"/>
</dbReference>
<feature type="domain" description="GGDEF" evidence="4">
    <location>
        <begin position="296"/>
        <end position="426"/>
    </location>
</feature>
<dbReference type="NCBIfam" id="TIGR00229">
    <property type="entry name" value="sensory_box"/>
    <property type="match status" value="2"/>
</dbReference>
<feature type="domain" description="PAS" evidence="1">
    <location>
        <begin position="16"/>
        <end position="61"/>
    </location>
</feature>
<dbReference type="SUPFAM" id="SSF55073">
    <property type="entry name" value="Nucleotide cyclase"/>
    <property type="match status" value="1"/>
</dbReference>
<dbReference type="Pfam" id="PF13426">
    <property type="entry name" value="PAS_9"/>
    <property type="match status" value="2"/>
</dbReference>
<evidence type="ECO:0000259" key="3">
    <source>
        <dbReference type="PROSITE" id="PS50883"/>
    </source>
</evidence>
<proteinExistence type="predicted"/>
<evidence type="ECO:0000313" key="5">
    <source>
        <dbReference type="EMBL" id="MDV2078236.1"/>
    </source>
</evidence>
<feature type="domain" description="PAC" evidence="2">
    <location>
        <begin position="88"/>
        <end position="142"/>
    </location>
</feature>
<keyword evidence="6" id="KW-1185">Reference proteome</keyword>
<organism evidence="5 6">
    <name type="scientific">Marinobacter xestospongiae</name>
    <dbReference type="NCBI Taxonomy" id="994319"/>
    <lineage>
        <taxon>Bacteria</taxon>
        <taxon>Pseudomonadati</taxon>
        <taxon>Pseudomonadota</taxon>
        <taxon>Gammaproteobacteria</taxon>
        <taxon>Pseudomonadales</taxon>
        <taxon>Marinobacteraceae</taxon>
        <taxon>Marinobacter</taxon>
    </lineage>
</organism>
<dbReference type="Gene3D" id="3.30.70.270">
    <property type="match status" value="1"/>
</dbReference>
<dbReference type="InterPro" id="IPR001633">
    <property type="entry name" value="EAL_dom"/>
</dbReference>
<dbReference type="SMART" id="SM00086">
    <property type="entry name" value="PAC"/>
    <property type="match status" value="2"/>
</dbReference>
<evidence type="ECO:0000313" key="6">
    <source>
        <dbReference type="Proteomes" id="UP001269819"/>
    </source>
</evidence>
<comment type="caution">
    <text evidence="5">The sequence shown here is derived from an EMBL/GenBank/DDBJ whole genome shotgun (WGS) entry which is preliminary data.</text>
</comment>
<dbReference type="InterPro" id="IPR052155">
    <property type="entry name" value="Biofilm_reg_signaling"/>
</dbReference>
<dbReference type="InterPro" id="IPR000014">
    <property type="entry name" value="PAS"/>
</dbReference>
<dbReference type="SUPFAM" id="SSF55785">
    <property type="entry name" value="PYP-like sensor domain (PAS domain)"/>
    <property type="match status" value="2"/>
</dbReference>
<dbReference type="InterPro" id="IPR043128">
    <property type="entry name" value="Rev_trsase/Diguanyl_cyclase"/>
</dbReference>
<evidence type="ECO:0000259" key="2">
    <source>
        <dbReference type="PROSITE" id="PS50113"/>
    </source>
</evidence>
<dbReference type="CDD" id="cd01949">
    <property type="entry name" value="GGDEF"/>
    <property type="match status" value="1"/>
</dbReference>
<feature type="domain" description="EAL" evidence="3">
    <location>
        <begin position="435"/>
        <end position="689"/>
    </location>
</feature>
<feature type="domain" description="PAS" evidence="1">
    <location>
        <begin position="139"/>
        <end position="185"/>
    </location>
</feature>
<dbReference type="InterPro" id="IPR035965">
    <property type="entry name" value="PAS-like_dom_sf"/>
</dbReference>
<dbReference type="SMART" id="SM00091">
    <property type="entry name" value="PAS"/>
    <property type="match status" value="2"/>
</dbReference>
<evidence type="ECO:0000259" key="1">
    <source>
        <dbReference type="PROSITE" id="PS50112"/>
    </source>
</evidence>
<dbReference type="Gene3D" id="3.20.20.450">
    <property type="entry name" value="EAL domain"/>
    <property type="match status" value="1"/>
</dbReference>
<sequence length="699" mass="78641">MTDRSDNDLPDLLSVGPNRLAILTQYTRNSVLITDRGGHIRWVNDSFVRSTGYSKEEAIGRKPGDLLQGTGTDPGTIARMRDGLARGEGFDEEVLNYTRDGDPIWFRINCSPLDRDDCGHDGFIAIQNDITRLKESQRELRIAASVFERSHDAIMITDQNNRIIDINPAFSRITGYSKAEVMGRSPAVLSSGQHSREFYQAMWGAIERRHSWRGEITNRRKNGELFTELVSINRVQLDHPDEWYHVAVFSDITALKNHAEAMDRVANYDDLTGLPNQRLLTSRMYRALAEADRSGTALAVMQLDLDQFKQINDRFGHAAGDHVLATIAKRLKAAVRKEDTLARLSGDEFVLLLPDLEDDLEACQRLLNQVRGPVAVGPTTVSITASAGVTFYPEDTSEPDRLIRHAGQAMYLVKENGGDGCHRFDPGVIRHRELRLQMLGELSEAIRQDQLELHYQPQVQMADNAVIGAEALIRWRHPRRGLLSPGEFLPVVTGSELEVPMGQWVIRNALAQLDAWQQAGLNLQVSINISANHLMDPGFTDYLRSHLLDHPEMDPAMVTLEVLESTALDDMQRAGNVIGECRGMGFQVALDDFGTGYSSLTYFRALPIDLIKIDQSFIRNMMADTSDRAIVESVIFLAKQFRRPVLAEGVETLDHADVLRQMGCEQIQGYGIAKPLPAADFLHWLRDWRQRYPTPPQRR</sequence>
<dbReference type="NCBIfam" id="TIGR00254">
    <property type="entry name" value="GGDEF"/>
    <property type="match status" value="1"/>
</dbReference>
<dbReference type="PROSITE" id="PS50113">
    <property type="entry name" value="PAC"/>
    <property type="match status" value="1"/>
</dbReference>
<protein>
    <submittedName>
        <fullName evidence="5">EAL domain-containing protein</fullName>
    </submittedName>
</protein>
<dbReference type="Pfam" id="PF00563">
    <property type="entry name" value="EAL"/>
    <property type="match status" value="1"/>
</dbReference>